<dbReference type="OrthoDB" id="242766at2759"/>
<dbReference type="PANTHER" id="PTHR16255">
    <property type="entry name" value="REQUIRED FOR MEIOTIC NUCLEAR DIVISION PROTEIN 1 HOMOLOG"/>
    <property type="match status" value="1"/>
</dbReference>
<dbReference type="GO" id="GO:0070131">
    <property type="term" value="P:positive regulation of mitochondrial translation"/>
    <property type="evidence" value="ECO:0007669"/>
    <property type="project" value="TreeGrafter"/>
</dbReference>
<dbReference type="GO" id="GO:0005739">
    <property type="term" value="C:mitochondrion"/>
    <property type="evidence" value="ECO:0007669"/>
    <property type="project" value="UniProtKB-ARBA"/>
</dbReference>
<name>A0A0L0FL38_9EUKA</name>
<feature type="domain" description="DUF155" evidence="2">
    <location>
        <begin position="14"/>
        <end position="188"/>
    </location>
</feature>
<reference evidence="3 4" key="1">
    <citation type="submission" date="2011-02" db="EMBL/GenBank/DDBJ databases">
        <title>The Genome Sequence of Sphaeroforma arctica JP610.</title>
        <authorList>
            <consortium name="The Broad Institute Genome Sequencing Platform"/>
            <person name="Russ C."/>
            <person name="Cuomo C."/>
            <person name="Young S.K."/>
            <person name="Zeng Q."/>
            <person name="Gargeya S."/>
            <person name="Alvarado L."/>
            <person name="Berlin A."/>
            <person name="Chapman S.B."/>
            <person name="Chen Z."/>
            <person name="Freedman E."/>
            <person name="Gellesch M."/>
            <person name="Goldberg J."/>
            <person name="Griggs A."/>
            <person name="Gujja S."/>
            <person name="Heilman E."/>
            <person name="Heiman D."/>
            <person name="Howarth C."/>
            <person name="Mehta T."/>
            <person name="Neiman D."/>
            <person name="Pearson M."/>
            <person name="Roberts A."/>
            <person name="Saif S."/>
            <person name="Shea T."/>
            <person name="Shenoy N."/>
            <person name="Sisk P."/>
            <person name="Stolte C."/>
            <person name="Sykes S."/>
            <person name="White J."/>
            <person name="Yandava C."/>
            <person name="Burger G."/>
            <person name="Gray M.W."/>
            <person name="Holland P.W.H."/>
            <person name="King N."/>
            <person name="Lang F.B.F."/>
            <person name="Roger A.J."/>
            <person name="Ruiz-Trillo I."/>
            <person name="Haas B."/>
            <person name="Nusbaum C."/>
            <person name="Birren B."/>
        </authorList>
    </citation>
    <scope>NUCLEOTIDE SEQUENCE [LARGE SCALE GENOMIC DNA]</scope>
    <source>
        <strain evidence="3 4">JP610</strain>
    </source>
</reference>
<dbReference type="eggNOG" id="KOG2861">
    <property type="taxonomic scope" value="Eukaryota"/>
</dbReference>
<organism evidence="3 4">
    <name type="scientific">Sphaeroforma arctica JP610</name>
    <dbReference type="NCBI Taxonomy" id="667725"/>
    <lineage>
        <taxon>Eukaryota</taxon>
        <taxon>Ichthyosporea</taxon>
        <taxon>Ichthyophonida</taxon>
        <taxon>Sphaeroforma</taxon>
    </lineage>
</organism>
<dbReference type="InterPro" id="IPR003734">
    <property type="entry name" value="DUF155"/>
</dbReference>
<dbReference type="Proteomes" id="UP000054560">
    <property type="component" value="Unassembled WGS sequence"/>
</dbReference>
<feature type="non-terminal residue" evidence="3">
    <location>
        <position position="1"/>
    </location>
</feature>
<evidence type="ECO:0000313" key="3">
    <source>
        <dbReference type="EMBL" id="KNC76723.1"/>
    </source>
</evidence>
<protein>
    <recommendedName>
        <fullName evidence="2">DUF155 domain-containing protein</fullName>
    </recommendedName>
</protein>
<gene>
    <name evidence="3" type="ORF">SARC_10796</name>
</gene>
<dbReference type="AlphaFoldDB" id="A0A0L0FL38"/>
<dbReference type="GeneID" id="25911300"/>
<keyword evidence="4" id="KW-1185">Reference proteome</keyword>
<accession>A0A0L0FL38</accession>
<dbReference type="InterPro" id="IPR051624">
    <property type="entry name" value="RMD1/Sad1-interacting"/>
</dbReference>
<dbReference type="Pfam" id="PF02582">
    <property type="entry name" value="DUF155"/>
    <property type="match status" value="1"/>
</dbReference>
<comment type="similarity">
    <text evidence="1">Belongs to the RMD1/sif2 family.</text>
</comment>
<evidence type="ECO:0000256" key="1">
    <source>
        <dbReference type="ARBA" id="ARBA00008306"/>
    </source>
</evidence>
<proteinExistence type="inferred from homology"/>
<dbReference type="EMBL" id="KQ242988">
    <property type="protein sequence ID" value="KNC76723.1"/>
    <property type="molecule type" value="Genomic_DNA"/>
</dbReference>
<dbReference type="PANTHER" id="PTHR16255:SF1">
    <property type="entry name" value="REQUIRED FOR MEIOTIC NUCLEAR DIVISION PROTEIN 1 HOMOLOG"/>
    <property type="match status" value="1"/>
</dbReference>
<dbReference type="RefSeq" id="XP_014150625.1">
    <property type="nucleotide sequence ID" value="XM_014295150.1"/>
</dbReference>
<sequence length="245" mass="27805">LGGPEDLCMDGGHIFIFKSGCIVAWNIKKKELNKVADILGEVSIEEYPAKVEDFIKYAYDTQHTRVRGANVIFNVDAGTETHELERFAVSDALALSVKLDVWEDDGDAIIQSMQNIPMEMKQGLGMNAGTKFMMQKTGELQLLRYNINLSSSLKSIPDFYWDRPELEKLYLRMCEVSLDVKERTSIINEKLGYSNDLANVLRAYIDQYHMAYTESSIVALIVVCIVFETSHWFDRFGMIPGLTAH</sequence>
<evidence type="ECO:0000259" key="2">
    <source>
        <dbReference type="Pfam" id="PF02582"/>
    </source>
</evidence>
<evidence type="ECO:0000313" key="4">
    <source>
        <dbReference type="Proteomes" id="UP000054560"/>
    </source>
</evidence>